<protein>
    <submittedName>
        <fullName evidence="10">VTT domain-containing protein</fullName>
    </submittedName>
</protein>
<keyword evidence="7" id="KW-0547">Nucleotide-binding</keyword>
<evidence type="ECO:0000256" key="4">
    <source>
        <dbReference type="ARBA" id="ARBA00022692"/>
    </source>
</evidence>
<dbReference type="InterPro" id="IPR032818">
    <property type="entry name" value="DedA-like"/>
</dbReference>
<dbReference type="InterPro" id="IPR032816">
    <property type="entry name" value="VTT_dom"/>
</dbReference>
<dbReference type="PANTHER" id="PTHR30353:SF15">
    <property type="entry name" value="INNER MEMBRANE PROTEIN YABI"/>
    <property type="match status" value="1"/>
</dbReference>
<dbReference type="PROSITE" id="PS50975">
    <property type="entry name" value="ATP_GRASP"/>
    <property type="match status" value="1"/>
</dbReference>
<dbReference type="EMBL" id="CP138858">
    <property type="protein sequence ID" value="WPJ96371.1"/>
    <property type="molecule type" value="Genomic_DNA"/>
</dbReference>
<evidence type="ECO:0000256" key="8">
    <source>
        <dbReference type="SAM" id="Phobius"/>
    </source>
</evidence>
<keyword evidence="6 8" id="KW-0472">Membrane</keyword>
<name>A0ABZ0RJI4_9BACT</name>
<comment type="similarity">
    <text evidence="2">Belongs to the DedA family.</text>
</comment>
<feature type="transmembrane region" description="Helical" evidence="8">
    <location>
        <begin position="121"/>
        <end position="142"/>
    </location>
</feature>
<evidence type="ECO:0000256" key="7">
    <source>
        <dbReference type="PROSITE-ProRule" id="PRU00409"/>
    </source>
</evidence>
<evidence type="ECO:0000313" key="10">
    <source>
        <dbReference type="EMBL" id="WPJ96371.1"/>
    </source>
</evidence>
<gene>
    <name evidence="10" type="ORF">SH580_01480</name>
</gene>
<dbReference type="PANTHER" id="PTHR30353">
    <property type="entry name" value="INNER MEMBRANE PROTEIN DEDA-RELATED"/>
    <property type="match status" value="1"/>
</dbReference>
<feature type="domain" description="ATP-grasp" evidence="9">
    <location>
        <begin position="341"/>
        <end position="540"/>
    </location>
</feature>
<evidence type="ECO:0000256" key="3">
    <source>
        <dbReference type="ARBA" id="ARBA00022475"/>
    </source>
</evidence>
<dbReference type="Pfam" id="PF09335">
    <property type="entry name" value="VTT_dom"/>
    <property type="match status" value="1"/>
</dbReference>
<evidence type="ECO:0000259" key="9">
    <source>
        <dbReference type="PROSITE" id="PS50975"/>
    </source>
</evidence>
<evidence type="ECO:0000313" key="11">
    <source>
        <dbReference type="Proteomes" id="UP001324993"/>
    </source>
</evidence>
<evidence type="ECO:0000256" key="1">
    <source>
        <dbReference type="ARBA" id="ARBA00004651"/>
    </source>
</evidence>
<keyword evidence="4 8" id="KW-0812">Transmembrane</keyword>
<feature type="transmembrane region" description="Helical" evidence="8">
    <location>
        <begin position="284"/>
        <end position="305"/>
    </location>
</feature>
<keyword evidence="7" id="KW-0067">ATP-binding</keyword>
<dbReference type="SUPFAM" id="SSF56059">
    <property type="entry name" value="Glutathione synthetase ATP-binding domain-like"/>
    <property type="match status" value="1"/>
</dbReference>
<feature type="transmembrane region" description="Helical" evidence="8">
    <location>
        <begin position="207"/>
        <end position="229"/>
    </location>
</feature>
<proteinExistence type="inferred from homology"/>
<dbReference type="InterPro" id="IPR011761">
    <property type="entry name" value="ATP-grasp"/>
</dbReference>
<sequence length="623" mass="69504">MKVLVRRLVLFGLVTFAAAWAVWLWLGFDPPLRADLVTMEIFNHAQAYAAELQAFARDLECVALHVSDANREAALERLPHLERALAQDVFIAALLALFVFASEDLACIAAGILAASGTVSLLAAMVGCFCGIFASDVLLYCLGRVLGERAFKIRFIARAASGASMTRLRDRFDGHVFKIVFMTRFIPGSRVVTYVTAGVLRIQFPRFAASLAIAAAVWTPILVGIAHVVGRPLIEWWALSGWWVLPLILAALGVIYMGTLLLIQSLTNRGRRHLRGRWLRLTRWEYWPALPIYLPVVIYGIYLSIKHRGSTLWAMCNPGMHPLSGLAMESKSDILAALNSKSGMIADWVCIPPSNLLDDRVAVLHAFRTSQALDWPIILKPDVGQRGEGVAVIQNESAARRYLSENTAAIIAQRYIEGQEFGVFYYRMPNQSRGQLFSITEKVLPELVGDGIHSVEQLILNDVRAVAQAAHYLKVNRERLYDVPAIGERIQLVELGTHCRGAIFLDGNRYQSDRLAASLDHVLEHYEGFYFGRFDLRVPTGDALMAGQAIKILELNGVSSESTDIYDPNNSLLTGWRKLCRQWRLAFEIGAQNRARGAAVPRWREVLTVLRTHRARQAYEVDA</sequence>
<feature type="transmembrane region" description="Helical" evidence="8">
    <location>
        <begin position="241"/>
        <end position="263"/>
    </location>
</feature>
<feature type="transmembrane region" description="Helical" evidence="8">
    <location>
        <begin position="89"/>
        <end position="115"/>
    </location>
</feature>
<reference evidence="10 11" key="1">
    <citation type="submission" date="2023-11" db="EMBL/GenBank/DDBJ databases">
        <title>Coraliomargarita sp. nov., isolated from marine algae.</title>
        <authorList>
            <person name="Lee J.K."/>
            <person name="Baek J.H."/>
            <person name="Kim J.M."/>
            <person name="Choi D.G."/>
            <person name="Jeon C.O."/>
        </authorList>
    </citation>
    <scope>NUCLEOTIDE SEQUENCE [LARGE SCALE GENOMIC DNA]</scope>
    <source>
        <strain evidence="10 11">J2-16</strain>
    </source>
</reference>
<dbReference type="RefSeq" id="WP_319833230.1">
    <property type="nucleotide sequence ID" value="NZ_CP138858.1"/>
</dbReference>
<evidence type="ECO:0000256" key="5">
    <source>
        <dbReference type="ARBA" id="ARBA00022989"/>
    </source>
</evidence>
<comment type="subcellular location">
    <subcellularLocation>
        <location evidence="1">Cell membrane</location>
        <topology evidence="1">Multi-pass membrane protein</topology>
    </subcellularLocation>
</comment>
<evidence type="ECO:0000256" key="6">
    <source>
        <dbReference type="ARBA" id="ARBA00023136"/>
    </source>
</evidence>
<evidence type="ECO:0000256" key="2">
    <source>
        <dbReference type="ARBA" id="ARBA00010792"/>
    </source>
</evidence>
<organism evidence="10 11">
    <name type="scientific">Coraliomargarita algicola</name>
    <dbReference type="NCBI Taxonomy" id="3092156"/>
    <lineage>
        <taxon>Bacteria</taxon>
        <taxon>Pseudomonadati</taxon>
        <taxon>Verrucomicrobiota</taxon>
        <taxon>Opitutia</taxon>
        <taxon>Puniceicoccales</taxon>
        <taxon>Coraliomargaritaceae</taxon>
        <taxon>Coraliomargarita</taxon>
    </lineage>
</organism>
<keyword evidence="3" id="KW-1003">Cell membrane</keyword>
<keyword evidence="11" id="KW-1185">Reference proteome</keyword>
<accession>A0ABZ0RJI4</accession>
<feature type="transmembrane region" description="Helical" evidence="8">
    <location>
        <begin position="6"/>
        <end position="26"/>
    </location>
</feature>
<dbReference type="Proteomes" id="UP001324993">
    <property type="component" value="Chromosome"/>
</dbReference>
<keyword evidence="5 8" id="KW-1133">Transmembrane helix</keyword>